<keyword evidence="3" id="KW-1185">Reference proteome</keyword>
<comment type="caution">
    <text evidence="2">The sequence shown here is derived from an EMBL/GenBank/DDBJ whole genome shotgun (WGS) entry which is preliminary data.</text>
</comment>
<evidence type="ECO:0000313" key="2">
    <source>
        <dbReference type="EMBL" id="CAH0044091.1"/>
    </source>
</evidence>
<evidence type="ECO:0000256" key="1">
    <source>
        <dbReference type="SAM" id="MobiDB-lite"/>
    </source>
</evidence>
<evidence type="ECO:0000313" key="3">
    <source>
        <dbReference type="Proteomes" id="UP000775872"/>
    </source>
</evidence>
<sequence length="188" mass="21693">MENLFYKGAQLMRTTLETLKEREQILLQARADRPGSERVVAMITKLFEKMDRQTEMLVPSKLETGKDGFPNKRQRTEREGPLETESKNANFALDSSEETSLKQKNQDLSTTLDGMKSTIYEYLATTKKHLETGNVEGMVHAFTSFPTELCQWIKDDGRLECYSDDKMKEWVTRFNGQARQGAEQIQPR</sequence>
<dbReference type="OrthoDB" id="10515452at2759"/>
<dbReference type="AlphaFoldDB" id="A0A9N9YYV3"/>
<reference evidence="3" key="1">
    <citation type="submission" date="2019-06" db="EMBL/GenBank/DDBJ databases">
        <authorList>
            <person name="Broberg M."/>
        </authorList>
    </citation>
    <scope>NUCLEOTIDE SEQUENCE [LARGE SCALE GENOMIC DNA]</scope>
</reference>
<dbReference type="EMBL" id="CABFOC020000005">
    <property type="protein sequence ID" value="CAH0044091.1"/>
    <property type="molecule type" value="Genomic_DNA"/>
</dbReference>
<reference evidence="2 3" key="2">
    <citation type="submission" date="2021-10" db="EMBL/GenBank/DDBJ databases">
        <authorList>
            <person name="Piombo E."/>
        </authorList>
    </citation>
    <scope>NUCLEOTIDE SEQUENCE [LARGE SCALE GENOMIC DNA]</scope>
</reference>
<feature type="region of interest" description="Disordered" evidence="1">
    <location>
        <begin position="58"/>
        <end position="105"/>
    </location>
</feature>
<proteinExistence type="predicted"/>
<accession>A0A9N9YYV3</accession>
<name>A0A9N9YYV3_9HYPO</name>
<protein>
    <submittedName>
        <fullName evidence="2">Uncharacterized protein</fullName>
    </submittedName>
</protein>
<feature type="compositionally biased region" description="Basic and acidic residues" evidence="1">
    <location>
        <begin position="63"/>
        <end position="86"/>
    </location>
</feature>
<gene>
    <name evidence="2" type="ORF">CSOL1703_00009833</name>
</gene>
<dbReference type="Proteomes" id="UP000775872">
    <property type="component" value="Unassembled WGS sequence"/>
</dbReference>
<organism evidence="2 3">
    <name type="scientific">Clonostachys solani</name>
    <dbReference type="NCBI Taxonomy" id="160281"/>
    <lineage>
        <taxon>Eukaryota</taxon>
        <taxon>Fungi</taxon>
        <taxon>Dikarya</taxon>
        <taxon>Ascomycota</taxon>
        <taxon>Pezizomycotina</taxon>
        <taxon>Sordariomycetes</taxon>
        <taxon>Hypocreomycetidae</taxon>
        <taxon>Hypocreales</taxon>
        <taxon>Bionectriaceae</taxon>
        <taxon>Clonostachys</taxon>
    </lineage>
</organism>